<evidence type="ECO:0000313" key="2">
    <source>
        <dbReference type="Proteomes" id="UP000499080"/>
    </source>
</evidence>
<dbReference type="Gene3D" id="3.30.420.10">
    <property type="entry name" value="Ribonuclease H-like superfamily/Ribonuclease H"/>
    <property type="match status" value="1"/>
</dbReference>
<accession>A0A4Y2BCI4</accession>
<name>A0A4Y2BCI4_ARAVE</name>
<dbReference type="GO" id="GO:0003676">
    <property type="term" value="F:nucleic acid binding"/>
    <property type="evidence" value="ECO:0007669"/>
    <property type="project" value="InterPro"/>
</dbReference>
<keyword evidence="2" id="KW-1185">Reference proteome</keyword>
<reference evidence="1 2" key="1">
    <citation type="journal article" date="2019" name="Sci. Rep.">
        <title>Orb-weaving spider Araneus ventricosus genome elucidates the spidroin gene catalogue.</title>
        <authorList>
            <person name="Kono N."/>
            <person name="Nakamura H."/>
            <person name="Ohtoshi R."/>
            <person name="Moran D.A.P."/>
            <person name="Shinohara A."/>
            <person name="Yoshida Y."/>
            <person name="Fujiwara M."/>
            <person name="Mori M."/>
            <person name="Tomita M."/>
            <person name="Arakawa K."/>
        </authorList>
    </citation>
    <scope>NUCLEOTIDE SEQUENCE [LARGE SCALE GENOMIC DNA]</scope>
</reference>
<comment type="caution">
    <text evidence="1">The sequence shown here is derived from an EMBL/GenBank/DDBJ whole genome shotgun (WGS) entry which is preliminary data.</text>
</comment>
<sequence>MQIISLEQREENRLLRWENVFTIKDCRVLIWGEHDNRYHKTSIVERHSYKGGGIMVSNGISLGGYTHLHELYGGTLTAMRYRDKIVYPYVRPYVGAIGDEFFLMEDNAGPHRSRFA</sequence>
<dbReference type="Proteomes" id="UP000499080">
    <property type="component" value="Unassembled WGS sequence"/>
</dbReference>
<evidence type="ECO:0000313" key="1">
    <source>
        <dbReference type="EMBL" id="GBL90022.1"/>
    </source>
</evidence>
<organism evidence="1 2">
    <name type="scientific">Araneus ventricosus</name>
    <name type="common">Orbweaver spider</name>
    <name type="synonym">Epeira ventricosa</name>
    <dbReference type="NCBI Taxonomy" id="182803"/>
    <lineage>
        <taxon>Eukaryota</taxon>
        <taxon>Metazoa</taxon>
        <taxon>Ecdysozoa</taxon>
        <taxon>Arthropoda</taxon>
        <taxon>Chelicerata</taxon>
        <taxon>Arachnida</taxon>
        <taxon>Araneae</taxon>
        <taxon>Araneomorphae</taxon>
        <taxon>Entelegynae</taxon>
        <taxon>Araneoidea</taxon>
        <taxon>Araneidae</taxon>
        <taxon>Araneus</taxon>
    </lineage>
</organism>
<dbReference type="AlphaFoldDB" id="A0A4Y2BCI4"/>
<dbReference type="InterPro" id="IPR036397">
    <property type="entry name" value="RNaseH_sf"/>
</dbReference>
<dbReference type="EMBL" id="BGPR01000068">
    <property type="protein sequence ID" value="GBL90022.1"/>
    <property type="molecule type" value="Genomic_DNA"/>
</dbReference>
<protein>
    <recommendedName>
        <fullName evidence="3">Tc1-like transposase DDE domain-containing protein</fullName>
    </recommendedName>
</protein>
<proteinExistence type="predicted"/>
<gene>
    <name evidence="1" type="ORF">AVEN_178417_1</name>
</gene>
<evidence type="ECO:0008006" key="3">
    <source>
        <dbReference type="Google" id="ProtNLM"/>
    </source>
</evidence>